<dbReference type="EC" id="2.3.2.23" evidence="1"/>
<keyword evidence="2" id="KW-1185">Reference proteome</keyword>
<dbReference type="EMBL" id="JANBUP010001932">
    <property type="protein sequence ID" value="KAJ2802723.1"/>
    <property type="molecule type" value="Genomic_DNA"/>
</dbReference>
<evidence type="ECO:0000313" key="1">
    <source>
        <dbReference type="EMBL" id="KAJ2802723.1"/>
    </source>
</evidence>
<evidence type="ECO:0000313" key="2">
    <source>
        <dbReference type="Proteomes" id="UP001140096"/>
    </source>
</evidence>
<keyword evidence="1" id="KW-0012">Acyltransferase</keyword>
<organism evidence="1 2">
    <name type="scientific">Coemansia furcata</name>
    <dbReference type="NCBI Taxonomy" id="417177"/>
    <lineage>
        <taxon>Eukaryota</taxon>
        <taxon>Fungi</taxon>
        <taxon>Fungi incertae sedis</taxon>
        <taxon>Zoopagomycota</taxon>
        <taxon>Kickxellomycotina</taxon>
        <taxon>Kickxellomycetes</taxon>
        <taxon>Kickxellales</taxon>
        <taxon>Kickxellaceae</taxon>
        <taxon>Coemansia</taxon>
    </lineage>
</organism>
<name>A0ACC1L821_9FUNG</name>
<dbReference type="Proteomes" id="UP001140096">
    <property type="component" value="Unassembled WGS sequence"/>
</dbReference>
<keyword evidence="1" id="KW-0808">Transferase</keyword>
<protein>
    <submittedName>
        <fullName evidence="1">Ubiquitin-conjugating enzyme E2 14</fullName>
        <ecNumber evidence="1">2.3.2.23</ecNumber>
    </submittedName>
</protein>
<reference evidence="1" key="1">
    <citation type="submission" date="2022-07" db="EMBL/GenBank/DDBJ databases">
        <title>Phylogenomic reconstructions and comparative analyses of Kickxellomycotina fungi.</title>
        <authorList>
            <person name="Reynolds N.K."/>
            <person name="Stajich J.E."/>
            <person name="Barry K."/>
            <person name="Grigoriev I.V."/>
            <person name="Crous P."/>
            <person name="Smith M.E."/>
        </authorList>
    </citation>
    <scope>NUCLEOTIDE SEQUENCE</scope>
    <source>
        <strain evidence="1">CBS 102833</strain>
    </source>
</reference>
<proteinExistence type="predicted"/>
<sequence length="112" mass="12547">MAFPESYPYAPPTLTFETDIWHPNVYKDGRVCISILHTAGDDPHGYEDAEERWSPAQSVESIVISVVAMLSDPNPESPANIDAALEMRKEPKVFRRKARQCAERSAEQPCEG</sequence>
<gene>
    <name evidence="1" type="primary">UBC14</name>
    <name evidence="1" type="ORF">H4S07_004624</name>
</gene>
<accession>A0ACC1L821</accession>
<comment type="caution">
    <text evidence="1">The sequence shown here is derived from an EMBL/GenBank/DDBJ whole genome shotgun (WGS) entry which is preliminary data.</text>
</comment>